<name>A0A0E3Q574_9EURY</name>
<organism evidence="2 3">
    <name type="scientific">Methanosarcina vacuolata Z-761</name>
    <dbReference type="NCBI Taxonomy" id="1434123"/>
    <lineage>
        <taxon>Archaea</taxon>
        <taxon>Methanobacteriati</taxon>
        <taxon>Methanobacteriota</taxon>
        <taxon>Stenosarchaea group</taxon>
        <taxon>Methanomicrobia</taxon>
        <taxon>Methanosarcinales</taxon>
        <taxon>Methanosarcinaceae</taxon>
        <taxon>Methanosarcina</taxon>
    </lineage>
</organism>
<reference evidence="2 3" key="1">
    <citation type="submission" date="2014-07" db="EMBL/GenBank/DDBJ databases">
        <title>Methanogenic archaea and the global carbon cycle.</title>
        <authorList>
            <person name="Henriksen J.R."/>
            <person name="Luke J."/>
            <person name="Reinhart S."/>
            <person name="Benedict M.N."/>
            <person name="Youngblut N.D."/>
            <person name="Metcalf M.E."/>
            <person name="Whitaker R.J."/>
            <person name="Metcalf W.W."/>
        </authorList>
    </citation>
    <scope>NUCLEOTIDE SEQUENCE [LARGE SCALE GENOMIC DNA]</scope>
    <source>
        <strain evidence="2 3">Z-761</strain>
    </source>
</reference>
<dbReference type="AlphaFoldDB" id="A0A0E3Q574"/>
<dbReference type="HOGENOM" id="CLU_040882_0_0_2"/>
<dbReference type="PATRIC" id="fig|1434123.4.peg.1982"/>
<accession>A0A0E3Q574</accession>
<dbReference type="SUPFAM" id="SSF89392">
    <property type="entry name" value="Prokaryotic lipoproteins and lipoprotein localization factors"/>
    <property type="match status" value="1"/>
</dbReference>
<sequence>MKIKKIFKSMLLLIFITLALFTSGCTEKNLSAEDIATQMLEKQDSIQDYSYTMHSTYYTGEKAIETEFKTIYKKPHMIKNFIQEPGKEEETLVLSDGEFRWTYTPGTNTVMKTKLPKTSELTKSDYLTLIGITLNDTNVSLLGVEKLDNRETYLLKTSPKETGESAAQYYTKVWVDKETWMPLKYEMYDSSGNLTAKVEIWDLKVNSGIPDSEFVFNIPDGAEIKTTG</sequence>
<protein>
    <recommendedName>
        <fullName evidence="1">Uncharacterized protein TP-0789 domain-containing protein</fullName>
    </recommendedName>
</protein>
<dbReference type="Proteomes" id="UP000033096">
    <property type="component" value="Chromosome"/>
</dbReference>
<dbReference type="InterPro" id="IPR029046">
    <property type="entry name" value="LolA/LolB/LppX"/>
</dbReference>
<gene>
    <name evidence="2" type="ORF">MSVAZ_1644</name>
</gene>
<dbReference type="CDD" id="cd16329">
    <property type="entry name" value="LolA_like"/>
    <property type="match status" value="1"/>
</dbReference>
<dbReference type="InterPro" id="IPR033399">
    <property type="entry name" value="TP_0789-like"/>
</dbReference>
<dbReference type="EMBL" id="CP009520">
    <property type="protein sequence ID" value="AKB43913.1"/>
    <property type="molecule type" value="Genomic_DNA"/>
</dbReference>
<dbReference type="GeneID" id="24810082"/>
<dbReference type="PANTHER" id="PTHR37507">
    <property type="entry name" value="SPORULATION PROTEIN YDCC"/>
    <property type="match status" value="1"/>
</dbReference>
<dbReference type="RefSeq" id="WP_052727930.1">
    <property type="nucleotide sequence ID" value="NZ_CP009520.1"/>
</dbReference>
<dbReference type="PANTHER" id="PTHR37507:SF2">
    <property type="entry name" value="SPORULATION PROTEIN YDCC"/>
    <property type="match status" value="1"/>
</dbReference>
<dbReference type="Pfam" id="PF17131">
    <property type="entry name" value="LolA_like"/>
    <property type="match status" value="1"/>
</dbReference>
<proteinExistence type="predicted"/>
<evidence type="ECO:0000313" key="3">
    <source>
        <dbReference type="Proteomes" id="UP000033096"/>
    </source>
</evidence>
<dbReference type="STRING" id="1434123.MSVAZ_1644"/>
<dbReference type="InterPro" id="IPR052944">
    <property type="entry name" value="Sporulation_related"/>
</dbReference>
<dbReference type="Gene3D" id="2.50.20.10">
    <property type="entry name" value="Lipoprotein localisation LolA/LolB/LppX"/>
    <property type="match status" value="1"/>
</dbReference>
<dbReference type="PROSITE" id="PS51257">
    <property type="entry name" value="PROKAR_LIPOPROTEIN"/>
    <property type="match status" value="1"/>
</dbReference>
<evidence type="ECO:0000259" key="1">
    <source>
        <dbReference type="Pfam" id="PF17131"/>
    </source>
</evidence>
<dbReference type="KEGG" id="mvc:MSVAZ_1644"/>
<evidence type="ECO:0000313" key="2">
    <source>
        <dbReference type="EMBL" id="AKB43913.1"/>
    </source>
</evidence>
<keyword evidence="3" id="KW-1185">Reference proteome</keyword>
<feature type="domain" description="Uncharacterized protein TP-0789" evidence="1">
    <location>
        <begin position="82"/>
        <end position="209"/>
    </location>
</feature>